<name>J9H7U0_9ZZZZ</name>
<feature type="transmembrane region" description="Helical" evidence="1">
    <location>
        <begin position="13"/>
        <end position="32"/>
    </location>
</feature>
<comment type="caution">
    <text evidence="2">The sequence shown here is derived from an EMBL/GenBank/DDBJ whole genome shotgun (WGS) entry which is preliminary data.</text>
</comment>
<evidence type="ECO:0000256" key="1">
    <source>
        <dbReference type="SAM" id="Phobius"/>
    </source>
</evidence>
<reference evidence="2" key="1">
    <citation type="journal article" date="2012" name="PLoS ONE">
        <title>Gene sets for utilization of primary and secondary nutrition supplies in the distal gut of endangered iberian lynx.</title>
        <authorList>
            <person name="Alcaide M."/>
            <person name="Messina E."/>
            <person name="Richter M."/>
            <person name="Bargiela R."/>
            <person name="Peplies J."/>
            <person name="Huws S.A."/>
            <person name="Newbold C.J."/>
            <person name="Golyshin P.N."/>
            <person name="Simon M.A."/>
            <person name="Lopez G."/>
            <person name="Yakimov M.M."/>
            <person name="Ferrer M."/>
        </authorList>
    </citation>
    <scope>NUCLEOTIDE SEQUENCE</scope>
</reference>
<dbReference type="AlphaFoldDB" id="J9H7U0"/>
<gene>
    <name evidence="2" type="ORF">EVA_01444</name>
</gene>
<sequence length="41" mass="4806">MQAFATCGVCLHVQTWCLFLYWVSLFLFVELCNRKVSPFTC</sequence>
<protein>
    <submittedName>
        <fullName evidence="2">Uncharacterized protein</fullName>
    </submittedName>
</protein>
<proteinExistence type="predicted"/>
<evidence type="ECO:0000313" key="2">
    <source>
        <dbReference type="EMBL" id="EJX10350.1"/>
    </source>
</evidence>
<keyword evidence="1" id="KW-0812">Transmembrane</keyword>
<accession>J9H7U0</accession>
<organism evidence="2">
    <name type="scientific">gut metagenome</name>
    <dbReference type="NCBI Taxonomy" id="749906"/>
    <lineage>
        <taxon>unclassified sequences</taxon>
        <taxon>metagenomes</taxon>
        <taxon>organismal metagenomes</taxon>
    </lineage>
</organism>
<dbReference type="EMBL" id="AMCI01000203">
    <property type="protein sequence ID" value="EJX10350.1"/>
    <property type="molecule type" value="Genomic_DNA"/>
</dbReference>
<keyword evidence="1" id="KW-0472">Membrane</keyword>
<keyword evidence="1" id="KW-1133">Transmembrane helix</keyword>